<dbReference type="Pfam" id="PF00440">
    <property type="entry name" value="TetR_N"/>
    <property type="match status" value="1"/>
</dbReference>
<feature type="compositionally biased region" description="Basic and acidic residues" evidence="5">
    <location>
        <begin position="1"/>
        <end position="10"/>
    </location>
</feature>
<dbReference type="EMBL" id="BSFP01000001">
    <property type="protein sequence ID" value="GLK98369.1"/>
    <property type="molecule type" value="Genomic_DNA"/>
</dbReference>
<dbReference type="InterPro" id="IPR001647">
    <property type="entry name" value="HTH_TetR"/>
</dbReference>
<evidence type="ECO:0000313" key="7">
    <source>
        <dbReference type="EMBL" id="GLK98369.1"/>
    </source>
</evidence>
<evidence type="ECO:0000256" key="1">
    <source>
        <dbReference type="ARBA" id="ARBA00023015"/>
    </source>
</evidence>
<gene>
    <name evidence="7" type="ORF">GCM10017581_001100</name>
</gene>
<dbReference type="AlphaFoldDB" id="A0A9W6KE46"/>
<evidence type="ECO:0000256" key="3">
    <source>
        <dbReference type="ARBA" id="ARBA00023163"/>
    </source>
</evidence>
<evidence type="ECO:0000259" key="6">
    <source>
        <dbReference type="PROSITE" id="PS50977"/>
    </source>
</evidence>
<sequence length="199" mass="20254">MTPIERHGADTPDANRPLRADARRNRARVLEAAEAVFAAEGVGASTEAVARRAGVGIGTVFRHFPTKEALLEAVLVARMRALVAHARAAAQGGEPGPALFGFLEHVIEQSATKNAFADALSGAGVDVTEVVGDVRGELLAAIEVLTAQAGAAGALRGDVGAAEVIAVAVGASHAAMWAPDAKIRATAVGVILDGLRKMA</sequence>
<evidence type="ECO:0000256" key="2">
    <source>
        <dbReference type="ARBA" id="ARBA00023125"/>
    </source>
</evidence>
<dbReference type="Proteomes" id="UP001143480">
    <property type="component" value="Unassembled WGS sequence"/>
</dbReference>
<dbReference type="InterPro" id="IPR050109">
    <property type="entry name" value="HTH-type_TetR-like_transc_reg"/>
</dbReference>
<keyword evidence="3" id="KW-0804">Transcription</keyword>
<reference evidence="7" key="2">
    <citation type="submission" date="2023-01" db="EMBL/GenBank/DDBJ databases">
        <authorList>
            <person name="Sun Q."/>
            <person name="Evtushenko L."/>
        </authorList>
    </citation>
    <scope>NUCLEOTIDE SEQUENCE</scope>
    <source>
        <strain evidence="7">VKM Ac-1321</strain>
    </source>
</reference>
<dbReference type="SUPFAM" id="SSF48498">
    <property type="entry name" value="Tetracyclin repressor-like, C-terminal domain"/>
    <property type="match status" value="1"/>
</dbReference>
<feature type="domain" description="HTH tetR-type" evidence="6">
    <location>
        <begin position="23"/>
        <end position="82"/>
    </location>
</feature>
<proteinExistence type="predicted"/>
<dbReference type="GO" id="GO:0003700">
    <property type="term" value="F:DNA-binding transcription factor activity"/>
    <property type="evidence" value="ECO:0007669"/>
    <property type="project" value="TreeGrafter"/>
</dbReference>
<evidence type="ECO:0000256" key="5">
    <source>
        <dbReference type="SAM" id="MobiDB-lite"/>
    </source>
</evidence>
<dbReference type="InterPro" id="IPR036271">
    <property type="entry name" value="Tet_transcr_reg_TetR-rel_C_sf"/>
</dbReference>
<dbReference type="PANTHER" id="PTHR30055:SF234">
    <property type="entry name" value="HTH-TYPE TRANSCRIPTIONAL REGULATOR BETI"/>
    <property type="match status" value="1"/>
</dbReference>
<name>A0A9W6KE46_9ACTN</name>
<dbReference type="SUPFAM" id="SSF46689">
    <property type="entry name" value="Homeodomain-like"/>
    <property type="match status" value="1"/>
</dbReference>
<protein>
    <submittedName>
        <fullName evidence="7">TetR family transcriptional regulator</fullName>
    </submittedName>
</protein>
<evidence type="ECO:0000256" key="4">
    <source>
        <dbReference type="PROSITE-ProRule" id="PRU00335"/>
    </source>
</evidence>
<dbReference type="RefSeq" id="WP_261963939.1">
    <property type="nucleotide sequence ID" value="NZ_BAAAXA010000003.1"/>
</dbReference>
<reference evidence="7" key="1">
    <citation type="journal article" date="2014" name="Int. J. Syst. Evol. Microbiol.">
        <title>Complete genome sequence of Corynebacterium casei LMG S-19264T (=DSM 44701T), isolated from a smear-ripened cheese.</title>
        <authorList>
            <consortium name="US DOE Joint Genome Institute (JGI-PGF)"/>
            <person name="Walter F."/>
            <person name="Albersmeier A."/>
            <person name="Kalinowski J."/>
            <person name="Ruckert C."/>
        </authorList>
    </citation>
    <scope>NUCLEOTIDE SEQUENCE</scope>
    <source>
        <strain evidence="7">VKM Ac-1321</strain>
    </source>
</reference>
<dbReference type="InterPro" id="IPR009057">
    <property type="entry name" value="Homeodomain-like_sf"/>
</dbReference>
<organism evidence="7 8">
    <name type="scientific">Dactylosporangium matsuzakiense</name>
    <dbReference type="NCBI Taxonomy" id="53360"/>
    <lineage>
        <taxon>Bacteria</taxon>
        <taxon>Bacillati</taxon>
        <taxon>Actinomycetota</taxon>
        <taxon>Actinomycetes</taxon>
        <taxon>Micromonosporales</taxon>
        <taxon>Micromonosporaceae</taxon>
        <taxon>Dactylosporangium</taxon>
    </lineage>
</organism>
<dbReference type="Gene3D" id="1.10.357.10">
    <property type="entry name" value="Tetracycline Repressor, domain 2"/>
    <property type="match status" value="1"/>
</dbReference>
<dbReference type="InterPro" id="IPR023772">
    <property type="entry name" value="DNA-bd_HTH_TetR-type_CS"/>
</dbReference>
<dbReference type="InterPro" id="IPR049445">
    <property type="entry name" value="TetR_SbtR-like_C"/>
</dbReference>
<keyword evidence="8" id="KW-1185">Reference proteome</keyword>
<keyword evidence="1" id="KW-0805">Transcription regulation</keyword>
<dbReference type="PROSITE" id="PS50977">
    <property type="entry name" value="HTH_TETR_2"/>
    <property type="match status" value="1"/>
</dbReference>
<comment type="caution">
    <text evidence="7">The sequence shown here is derived from an EMBL/GenBank/DDBJ whole genome shotgun (WGS) entry which is preliminary data.</text>
</comment>
<dbReference type="PROSITE" id="PS01081">
    <property type="entry name" value="HTH_TETR_1"/>
    <property type="match status" value="1"/>
</dbReference>
<dbReference type="PANTHER" id="PTHR30055">
    <property type="entry name" value="HTH-TYPE TRANSCRIPTIONAL REGULATOR RUTR"/>
    <property type="match status" value="1"/>
</dbReference>
<keyword evidence="2 4" id="KW-0238">DNA-binding</keyword>
<dbReference type="Pfam" id="PF21597">
    <property type="entry name" value="TetR_C_43"/>
    <property type="match status" value="1"/>
</dbReference>
<feature type="region of interest" description="Disordered" evidence="5">
    <location>
        <begin position="1"/>
        <end position="20"/>
    </location>
</feature>
<dbReference type="PRINTS" id="PR00455">
    <property type="entry name" value="HTHTETR"/>
</dbReference>
<evidence type="ECO:0000313" key="8">
    <source>
        <dbReference type="Proteomes" id="UP001143480"/>
    </source>
</evidence>
<accession>A0A9W6KE46</accession>
<dbReference type="GO" id="GO:0000976">
    <property type="term" value="F:transcription cis-regulatory region binding"/>
    <property type="evidence" value="ECO:0007669"/>
    <property type="project" value="TreeGrafter"/>
</dbReference>
<feature type="DNA-binding region" description="H-T-H motif" evidence="4">
    <location>
        <begin position="45"/>
        <end position="64"/>
    </location>
</feature>